<dbReference type="AlphaFoldDB" id="A0AA90SCF4"/>
<keyword evidence="3 7" id="KW-0547">Nucleotide-binding</keyword>
<keyword evidence="11" id="KW-1185">Reference proteome</keyword>
<dbReference type="InterPro" id="IPR013546">
    <property type="entry name" value="PII_UdlTrfase/GS_AdlTrfase"/>
</dbReference>
<keyword evidence="4 7" id="KW-0067">ATP-binding</keyword>
<keyword evidence="1 7" id="KW-0808">Transferase</keyword>
<feature type="domain" description="PII-uridylyltransferase/Glutamine-synthetase adenylyltransferase" evidence="9">
    <location>
        <begin position="848"/>
        <end position="935"/>
    </location>
</feature>
<evidence type="ECO:0000256" key="7">
    <source>
        <dbReference type="HAMAP-Rule" id="MF_00802"/>
    </source>
</evidence>
<dbReference type="GO" id="GO:0005524">
    <property type="term" value="F:ATP binding"/>
    <property type="evidence" value="ECO:0007669"/>
    <property type="project" value="UniProtKB-UniRule"/>
</dbReference>
<dbReference type="Proteomes" id="UP001178148">
    <property type="component" value="Unassembled WGS sequence"/>
</dbReference>
<keyword evidence="2 7" id="KW-0548">Nucleotidyltransferase</keyword>
<evidence type="ECO:0000259" key="8">
    <source>
        <dbReference type="Pfam" id="PF03710"/>
    </source>
</evidence>
<feature type="domain" description="Glutamate-ammonia ligase adenylyltransferase repeated" evidence="8">
    <location>
        <begin position="573"/>
        <end position="825"/>
    </location>
</feature>
<comment type="caution">
    <text evidence="10">The sequence shown here is derived from an EMBL/GenBank/DDBJ whole genome shotgun (WGS) entry which is preliminary data.</text>
</comment>
<dbReference type="PANTHER" id="PTHR30621:SF0">
    <property type="entry name" value="BIFUNCTIONAL GLUTAMINE SYNTHETASE ADENYLYLTRANSFERASE_ADENYLYL-REMOVING ENZYME"/>
    <property type="match status" value="1"/>
</dbReference>
<dbReference type="EMBL" id="JASXSV010000002">
    <property type="protein sequence ID" value="MDP0588027.1"/>
    <property type="molecule type" value="Genomic_DNA"/>
</dbReference>
<evidence type="ECO:0000313" key="11">
    <source>
        <dbReference type="Proteomes" id="UP001178148"/>
    </source>
</evidence>
<dbReference type="GO" id="GO:0000820">
    <property type="term" value="P:regulation of glutamine family amino acid metabolic process"/>
    <property type="evidence" value="ECO:0007669"/>
    <property type="project" value="UniProtKB-UniRule"/>
</dbReference>
<dbReference type="FunFam" id="3.30.460.10:FF:000009">
    <property type="entry name" value="Bifunctional glutamine synthetase adenylyltransferase/adenylyl-removing enzyme"/>
    <property type="match status" value="1"/>
</dbReference>
<comment type="cofactor">
    <cofactor evidence="7">
        <name>Mg(2+)</name>
        <dbReference type="ChEBI" id="CHEBI:18420"/>
    </cofactor>
</comment>
<keyword evidence="10" id="KW-0436">Ligase</keyword>
<dbReference type="Gene3D" id="3.30.460.10">
    <property type="entry name" value="Beta Polymerase, domain 2"/>
    <property type="match status" value="2"/>
</dbReference>
<dbReference type="GO" id="GO:0008882">
    <property type="term" value="F:[glutamate-ammonia-ligase] adenylyltransferase activity"/>
    <property type="evidence" value="ECO:0007669"/>
    <property type="project" value="UniProtKB-UniRule"/>
</dbReference>
<dbReference type="GO" id="GO:0047388">
    <property type="term" value="F:[glutamine synthetase]-adenylyl-L-tyrosine phosphorylase activity"/>
    <property type="evidence" value="ECO:0007669"/>
    <property type="project" value="UniProtKB-EC"/>
</dbReference>
<dbReference type="NCBIfam" id="NF008292">
    <property type="entry name" value="PRK11072.1"/>
    <property type="match status" value="1"/>
</dbReference>
<comment type="catalytic activity">
    <reaction evidence="7">
        <text>[glutamine synthetase]-L-tyrosine + ATP = [glutamine synthetase]-O(4)-(5'-adenylyl)-L-tyrosine + diphosphate</text>
        <dbReference type="Rhea" id="RHEA:18589"/>
        <dbReference type="Rhea" id="RHEA-COMP:10660"/>
        <dbReference type="Rhea" id="RHEA-COMP:10661"/>
        <dbReference type="ChEBI" id="CHEBI:30616"/>
        <dbReference type="ChEBI" id="CHEBI:33019"/>
        <dbReference type="ChEBI" id="CHEBI:46858"/>
        <dbReference type="ChEBI" id="CHEBI:83624"/>
        <dbReference type="EC" id="2.7.7.42"/>
    </reaction>
</comment>
<dbReference type="GO" id="GO:0000287">
    <property type="term" value="F:magnesium ion binding"/>
    <property type="evidence" value="ECO:0007669"/>
    <property type="project" value="UniProtKB-UniRule"/>
</dbReference>
<dbReference type="CDD" id="cd05401">
    <property type="entry name" value="NT_GlnE_GlnD_like"/>
    <property type="match status" value="2"/>
</dbReference>
<comment type="catalytic activity">
    <reaction evidence="7">
        <text>[glutamine synthetase]-O(4)-(5'-adenylyl)-L-tyrosine + phosphate = [glutamine synthetase]-L-tyrosine + ADP</text>
        <dbReference type="Rhea" id="RHEA:43716"/>
        <dbReference type="Rhea" id="RHEA-COMP:10660"/>
        <dbReference type="Rhea" id="RHEA-COMP:10661"/>
        <dbReference type="ChEBI" id="CHEBI:43474"/>
        <dbReference type="ChEBI" id="CHEBI:46858"/>
        <dbReference type="ChEBI" id="CHEBI:83624"/>
        <dbReference type="ChEBI" id="CHEBI:456216"/>
        <dbReference type="EC" id="2.7.7.89"/>
    </reaction>
</comment>
<evidence type="ECO:0000256" key="6">
    <source>
        <dbReference type="ARBA" id="ARBA00023268"/>
    </source>
</evidence>
<dbReference type="EC" id="2.7.7.42" evidence="7"/>
<name>A0AA90SCF4_9GAMM</name>
<accession>A0AA90SCF4</accession>
<comment type="function">
    <text evidence="7">Involved in the regulation of glutamine synthetase GlnA, a key enzyme in the process to assimilate ammonia. When cellular nitrogen levels are high, the C-terminal adenylyl transferase (AT) inactivates GlnA by covalent transfer of an adenylyl group from ATP to specific tyrosine residue of GlnA, thus reducing its activity. Conversely, when nitrogen levels are low, the N-terminal adenylyl removase (AR) activates GlnA by removing the adenylyl group by phosphorolysis, increasing its activity. The regulatory region of GlnE binds the signal transduction protein PII (GlnB) which indicates the nitrogen status of the cell.</text>
</comment>
<dbReference type="GO" id="GO:0005829">
    <property type="term" value="C:cytosol"/>
    <property type="evidence" value="ECO:0007669"/>
    <property type="project" value="TreeGrafter"/>
</dbReference>
<dbReference type="InterPro" id="IPR005190">
    <property type="entry name" value="GlnE_rpt_dom"/>
</dbReference>
<evidence type="ECO:0000256" key="4">
    <source>
        <dbReference type="ARBA" id="ARBA00022840"/>
    </source>
</evidence>
<feature type="domain" description="Glutamate-ammonia ligase adenylyltransferase repeated" evidence="8">
    <location>
        <begin position="44"/>
        <end position="291"/>
    </location>
</feature>
<keyword evidence="6 7" id="KW-0511">Multifunctional enzyme</keyword>
<dbReference type="FunFam" id="1.20.120.330:FF:000005">
    <property type="entry name" value="Bifunctional glutamine synthetase adenylyltransferase/adenylyl-removing enzyme"/>
    <property type="match status" value="1"/>
</dbReference>
<dbReference type="SUPFAM" id="SSF81593">
    <property type="entry name" value="Nucleotidyltransferase substrate binding subunit/domain"/>
    <property type="match status" value="2"/>
</dbReference>
<dbReference type="Gene3D" id="1.20.120.330">
    <property type="entry name" value="Nucleotidyltransferases domain 2"/>
    <property type="match status" value="2"/>
</dbReference>
<dbReference type="SUPFAM" id="SSF81301">
    <property type="entry name" value="Nucleotidyltransferase"/>
    <property type="match status" value="2"/>
</dbReference>
<proteinExistence type="inferred from homology"/>
<sequence>MELPRYYPDFMETSIKASWKQLLSLYVEEEQKGKIKSINPLFLKQLITTWVGSDFARDEFIKNPNHLFYFYGLWQEEAQLIVKSNHHYALGKLIQNIESEEILIKTLRMYRNREMVRIIWGDLNRLSDTRQIIRDLSELADACVEHSLNWLHHDLAKILGVPQGGSYSEKPRPQEMIVLGVGKLGAEELNLSSDIDLIFTYPSQGETSGARRKLTNQEFFIRLGQRLIKVLDTRTSDGFVFRVDMRLRPYGESGVLTMSFSAMEQYYQDQGRDWERYAMIKARVVAGSREWGGSLIKTLQPFVYRRYIDFSAVTALREMKLLIDSEVKRNGMEENIKQGPGGIREIEFIVQSFQLIHGGRDRSLQERSLLNVLPVLETKNYLPSQTVKELERAYLFLRNLEHVLQALNDTQTQTLPVDNCSRERLAYSMGFVSWGALLTILKQHRNNVICHFDHVVSGSGNNHDDSKELDYWIMFWLGKLSAPEELKLLEAKGFKHSEDSLRLLLALRDGKTLSRLRRKSRDRIDKFIPLLLNIVCLSGKPDLAINRLMPLVDAVLRRTAYLVLLMENPAALEHLCKLCIASPWIADQIAKTPALLDEFLNLGQLYNPPKKDELASELKQLLRHIPADDLESQMEALRYFKMSHTLQVAAAHVLDTLPLMKESDYLTWIAEVVLEQVLDIAWRSLVHRHGRPTSESGGLCNPGFIIIGYGKLGGIELGPLSDLDLVFLHSSVDSQETEGPLQIDSTTFFTRLGQRIIHILTTRTLLGILYDVDTRLRPSGFSGLLVGSLSAYEQYQQNNAWTWEHQALVRARVVAGDKLLAQQFAHLRSEVLKKKRDPEKLRNDVVAMRTKMRNYHGNKSKQRTDNIKHDEGGIIDVEFLMQYAVLRYAASHPSLVKWTDNIRISEQLEAEGLLGKADARNLRNVYQQLRLMVHKQALQNEKPLGADIVVASHGSIIKRLWTQWVGQ</sequence>
<protein>
    <recommendedName>
        <fullName evidence="7">Bifunctional glutamine synthetase adenylyltransferase/adenylyl-removing enzyme</fullName>
    </recommendedName>
    <alternativeName>
        <fullName evidence="7">ATP:glutamine synthetase adenylyltransferase</fullName>
    </alternativeName>
    <alternativeName>
        <fullName evidence="7">ATase</fullName>
    </alternativeName>
    <domain>
        <recommendedName>
            <fullName evidence="7">Glutamine synthetase adenylyl-L-tyrosine phosphorylase</fullName>
            <ecNumber evidence="7">2.7.7.89</ecNumber>
        </recommendedName>
        <alternativeName>
            <fullName evidence="7">Adenylyl removase</fullName>
            <shortName evidence="7">AR</shortName>
            <shortName evidence="7">AT-N</shortName>
        </alternativeName>
    </domain>
    <domain>
        <recommendedName>
            <fullName evidence="7">Glutamine synthetase adenylyl transferase</fullName>
            <ecNumber evidence="7">2.7.7.42</ecNumber>
        </recommendedName>
        <alternativeName>
            <fullName evidence="7">Adenylyl transferase</fullName>
            <shortName evidence="7">AT</shortName>
            <shortName evidence="7">AT-C</shortName>
        </alternativeName>
    </domain>
</protein>
<feature type="domain" description="PII-uridylyltransferase/Glutamine-synthetase adenylyltransferase" evidence="9">
    <location>
        <begin position="318"/>
        <end position="454"/>
    </location>
</feature>
<evidence type="ECO:0000256" key="2">
    <source>
        <dbReference type="ARBA" id="ARBA00022695"/>
    </source>
</evidence>
<evidence type="ECO:0000256" key="5">
    <source>
        <dbReference type="ARBA" id="ARBA00022842"/>
    </source>
</evidence>
<evidence type="ECO:0000256" key="1">
    <source>
        <dbReference type="ARBA" id="ARBA00022679"/>
    </source>
</evidence>
<organism evidence="10 11">
    <name type="scientific">Candidatus Endonucleibacter bathymodioli</name>
    <dbReference type="NCBI Taxonomy" id="539814"/>
    <lineage>
        <taxon>Bacteria</taxon>
        <taxon>Pseudomonadati</taxon>
        <taxon>Pseudomonadota</taxon>
        <taxon>Gammaproteobacteria</taxon>
        <taxon>Oceanospirillales</taxon>
        <taxon>Endozoicomonadaceae</taxon>
        <taxon>Candidatus Endonucleibacter</taxon>
    </lineage>
</organism>
<feature type="region of interest" description="Adenylyl transferase" evidence="7">
    <location>
        <begin position="470"/>
        <end position="967"/>
    </location>
</feature>
<dbReference type="GO" id="GO:0016874">
    <property type="term" value="F:ligase activity"/>
    <property type="evidence" value="ECO:0007669"/>
    <property type="project" value="UniProtKB-KW"/>
</dbReference>
<evidence type="ECO:0000259" key="9">
    <source>
        <dbReference type="Pfam" id="PF08335"/>
    </source>
</evidence>
<gene>
    <name evidence="7 10" type="primary">glnE</name>
    <name evidence="10" type="ORF">QS748_01995</name>
</gene>
<evidence type="ECO:0000256" key="3">
    <source>
        <dbReference type="ARBA" id="ARBA00022741"/>
    </source>
</evidence>
<dbReference type="Gene3D" id="1.10.4050.10">
    <property type="entry name" value="Glutamine synthase adenylyltransferase GlnE"/>
    <property type="match status" value="1"/>
</dbReference>
<dbReference type="Pfam" id="PF03710">
    <property type="entry name" value="GlnE"/>
    <property type="match status" value="2"/>
</dbReference>
<feature type="region of interest" description="Adenylyl removase" evidence="7">
    <location>
        <begin position="1"/>
        <end position="462"/>
    </location>
</feature>
<dbReference type="EC" id="2.7.7.89" evidence="7"/>
<evidence type="ECO:0000313" key="10">
    <source>
        <dbReference type="EMBL" id="MDP0588027.1"/>
    </source>
</evidence>
<keyword evidence="5 7" id="KW-0460">Magnesium</keyword>
<dbReference type="PANTHER" id="PTHR30621">
    <property type="entry name" value="GLUTAMINE SYNTHETASE ADENYLYLTRANSFERASE"/>
    <property type="match status" value="1"/>
</dbReference>
<reference evidence="10 11" key="1">
    <citation type="journal article" date="2023" name="bioRxiv">
        <title>An intranuclear bacterial parasite of deep-sea mussels expresses apoptosis inhibitors acquired from its host.</title>
        <authorList>
            <person name="Gonzalez Porras M.A."/>
            <person name="Assie A."/>
            <person name="Tietjen M."/>
            <person name="Violette M."/>
            <person name="Kleiner M."/>
            <person name="Gruber-Vodicka H."/>
            <person name="Dubilier N."/>
            <person name="Leisch N."/>
        </authorList>
    </citation>
    <scope>NUCLEOTIDE SEQUENCE [LARGE SCALE GENOMIC DNA]</scope>
    <source>
        <strain evidence="10">IAP13</strain>
    </source>
</reference>
<dbReference type="Pfam" id="PF08335">
    <property type="entry name" value="GlnD_UR_UTase"/>
    <property type="match status" value="2"/>
</dbReference>
<dbReference type="InterPro" id="IPR023057">
    <property type="entry name" value="GlnE"/>
</dbReference>
<dbReference type="InterPro" id="IPR043519">
    <property type="entry name" value="NT_sf"/>
</dbReference>
<dbReference type="Gene3D" id="1.20.120.1510">
    <property type="match status" value="1"/>
</dbReference>
<dbReference type="HAMAP" id="MF_00802">
    <property type="entry name" value="GlnE"/>
    <property type="match status" value="1"/>
</dbReference>
<comment type="similarity">
    <text evidence="7">Belongs to the GlnE family.</text>
</comment>